<sequence length="44" mass="5232">MRKDYKRILNFVNGYISGSWLRVLGRLRYPKIRLNPTPVIESNP</sequence>
<protein>
    <submittedName>
        <fullName evidence="1">Uncharacterized protein</fullName>
    </submittedName>
</protein>
<dbReference type="AlphaFoldDB" id="A0A1X6Y700"/>
<evidence type="ECO:0000313" key="2">
    <source>
        <dbReference type="Proteomes" id="UP000194012"/>
    </source>
</evidence>
<keyword evidence="2" id="KW-1185">Reference proteome</keyword>
<name>A0A1X6Y700_9RHOB</name>
<gene>
    <name evidence="1" type="ORF">ROG8370_00254</name>
</gene>
<accession>A0A1X6Y700</accession>
<organism evidence="1 2">
    <name type="scientific">Roseovarius gaetbuli</name>
    <dbReference type="NCBI Taxonomy" id="1356575"/>
    <lineage>
        <taxon>Bacteria</taxon>
        <taxon>Pseudomonadati</taxon>
        <taxon>Pseudomonadota</taxon>
        <taxon>Alphaproteobacteria</taxon>
        <taxon>Rhodobacterales</taxon>
        <taxon>Roseobacteraceae</taxon>
        <taxon>Roseovarius</taxon>
    </lineage>
</organism>
<evidence type="ECO:0000313" key="1">
    <source>
        <dbReference type="EMBL" id="SLN12574.1"/>
    </source>
</evidence>
<dbReference type="Proteomes" id="UP000194012">
    <property type="component" value="Unassembled WGS sequence"/>
</dbReference>
<dbReference type="EMBL" id="FWFJ01000002">
    <property type="protein sequence ID" value="SLN12574.1"/>
    <property type="molecule type" value="Genomic_DNA"/>
</dbReference>
<reference evidence="2" key="1">
    <citation type="submission" date="2017-03" db="EMBL/GenBank/DDBJ databases">
        <authorList>
            <person name="Rodrigo-Torres L."/>
            <person name="Arahal R.D."/>
            <person name="Lucena T."/>
        </authorList>
    </citation>
    <scope>NUCLEOTIDE SEQUENCE [LARGE SCALE GENOMIC DNA]</scope>
    <source>
        <strain evidence="2">CECT 8370</strain>
    </source>
</reference>
<proteinExistence type="predicted"/>